<sequence length="325" mass="33731">MALEILRPGLMTTVQDEGRTQGYALGMPPSGAMDRFSYHVANALVGNPPGAAVLECTYLGPEIGFAQATTFAVTGADLPVHLNGKEIQPWASHRAEAGDVLGFGFLRSGARVYLAVAGGIDVEPVMGSRSTYTLCGMGGFQGRALRAGDLLPVGADATGTPGRSLPAGLVPDFAGPAELRVVVGLASYRVTPDSLAAFFETEWQVTPDANRVGYRYRGGLVEWVPRTQPRGAGSDPANVVDTGYPIGSIQIPGGTEPIALLNDAVTGGGYATIGTIISCDIQVAGQTKTGDVTRFCPVSIDAALGARQEARARLAKAREAIEGRS</sequence>
<evidence type="ECO:0000256" key="2">
    <source>
        <dbReference type="ARBA" id="ARBA00022801"/>
    </source>
</evidence>
<evidence type="ECO:0000313" key="6">
    <source>
        <dbReference type="Proteomes" id="UP001596112"/>
    </source>
</evidence>
<dbReference type="RefSeq" id="WP_272172240.1">
    <property type="nucleotide sequence ID" value="NZ_JAQOSL010000048.1"/>
</dbReference>
<dbReference type="InterPro" id="IPR029000">
    <property type="entry name" value="Cyclophilin-like_dom_sf"/>
</dbReference>
<proteinExistence type="predicted"/>
<keyword evidence="6" id="KW-1185">Reference proteome</keyword>
<dbReference type="SMART" id="SM00797">
    <property type="entry name" value="AHS2"/>
    <property type="match status" value="1"/>
</dbReference>
<evidence type="ECO:0000256" key="3">
    <source>
        <dbReference type="ARBA" id="ARBA00022840"/>
    </source>
</evidence>
<keyword evidence="2" id="KW-0378">Hydrolase</keyword>
<reference evidence="6" key="1">
    <citation type="journal article" date="2019" name="Int. J. Syst. Evol. Microbiol.">
        <title>The Global Catalogue of Microorganisms (GCM) 10K type strain sequencing project: providing services to taxonomists for standard genome sequencing and annotation.</title>
        <authorList>
            <consortium name="The Broad Institute Genomics Platform"/>
            <consortium name="The Broad Institute Genome Sequencing Center for Infectious Disease"/>
            <person name="Wu L."/>
            <person name="Ma J."/>
        </authorList>
    </citation>
    <scope>NUCLEOTIDE SEQUENCE [LARGE SCALE GENOMIC DNA]</scope>
    <source>
        <strain evidence="6">JCM 9918</strain>
    </source>
</reference>
<evidence type="ECO:0000313" key="5">
    <source>
        <dbReference type="EMBL" id="MFC5810145.1"/>
    </source>
</evidence>
<evidence type="ECO:0000256" key="1">
    <source>
        <dbReference type="ARBA" id="ARBA00022741"/>
    </source>
</evidence>
<evidence type="ECO:0000259" key="4">
    <source>
        <dbReference type="SMART" id="SM00797"/>
    </source>
</evidence>
<comment type="caution">
    <text evidence="5">The sequence shown here is derived from an EMBL/GenBank/DDBJ whole genome shotgun (WGS) entry which is preliminary data.</text>
</comment>
<feature type="domain" description="Carboxyltransferase" evidence="4">
    <location>
        <begin position="24"/>
        <end position="314"/>
    </location>
</feature>
<keyword evidence="1" id="KW-0547">Nucleotide-binding</keyword>
<name>A0ABW1BCJ2_9ACTN</name>
<dbReference type="NCBIfam" id="TIGR00724">
    <property type="entry name" value="urea_amlyse_rel"/>
    <property type="match status" value="1"/>
</dbReference>
<protein>
    <submittedName>
        <fullName evidence="5">Biotin-dependent carboxyltransferase family protein</fullName>
    </submittedName>
</protein>
<accession>A0ABW1BCJ2</accession>
<dbReference type="Proteomes" id="UP001596112">
    <property type="component" value="Unassembled WGS sequence"/>
</dbReference>
<dbReference type="Pfam" id="PF02626">
    <property type="entry name" value="CT_A_B"/>
    <property type="match status" value="1"/>
</dbReference>
<dbReference type="InterPro" id="IPR052708">
    <property type="entry name" value="PxpC"/>
</dbReference>
<dbReference type="PANTHER" id="PTHR43309:SF3">
    <property type="entry name" value="5-OXOPROLINASE SUBUNIT C"/>
    <property type="match status" value="1"/>
</dbReference>
<dbReference type="Gene3D" id="2.40.100.10">
    <property type="entry name" value="Cyclophilin-like"/>
    <property type="match status" value="1"/>
</dbReference>
<dbReference type="EMBL" id="JBHSNZ010000015">
    <property type="protein sequence ID" value="MFC5810145.1"/>
    <property type="molecule type" value="Genomic_DNA"/>
</dbReference>
<dbReference type="PANTHER" id="PTHR43309">
    <property type="entry name" value="5-OXOPROLINASE SUBUNIT C"/>
    <property type="match status" value="1"/>
</dbReference>
<dbReference type="SUPFAM" id="SSF50891">
    <property type="entry name" value="Cyclophilin-like"/>
    <property type="match status" value="1"/>
</dbReference>
<dbReference type="InterPro" id="IPR003778">
    <property type="entry name" value="CT_A_B"/>
</dbReference>
<keyword evidence="3" id="KW-0067">ATP-binding</keyword>
<organism evidence="5 6">
    <name type="scientific">Streptomyces heilongjiangensis</name>
    <dbReference type="NCBI Taxonomy" id="945052"/>
    <lineage>
        <taxon>Bacteria</taxon>
        <taxon>Bacillati</taxon>
        <taxon>Actinomycetota</taxon>
        <taxon>Actinomycetes</taxon>
        <taxon>Kitasatosporales</taxon>
        <taxon>Streptomycetaceae</taxon>
        <taxon>Streptomyces</taxon>
    </lineage>
</organism>
<gene>
    <name evidence="5" type="ORF">ACFQGO_22015</name>
</gene>